<name>A0A6J4R1F6_9ACTN</name>
<evidence type="ECO:0000313" key="2">
    <source>
        <dbReference type="EMBL" id="CAA9461414.1"/>
    </source>
</evidence>
<feature type="compositionally biased region" description="Basic residues" evidence="1">
    <location>
        <begin position="27"/>
        <end position="41"/>
    </location>
</feature>
<feature type="non-terminal residue" evidence="2">
    <location>
        <position position="1"/>
    </location>
</feature>
<gene>
    <name evidence="2" type="ORF">AVDCRST_MAG58-2668</name>
</gene>
<accession>A0A6J4R1F6</accession>
<dbReference type="AlphaFoldDB" id="A0A6J4R1F6"/>
<dbReference type="EMBL" id="CADCVF010000054">
    <property type="protein sequence ID" value="CAA9461414.1"/>
    <property type="molecule type" value="Genomic_DNA"/>
</dbReference>
<keyword evidence="2" id="KW-0436">Ligase</keyword>
<feature type="region of interest" description="Disordered" evidence="1">
    <location>
        <begin position="1"/>
        <end position="74"/>
    </location>
</feature>
<organism evidence="2">
    <name type="scientific">uncultured Rubrobacteraceae bacterium</name>
    <dbReference type="NCBI Taxonomy" id="349277"/>
    <lineage>
        <taxon>Bacteria</taxon>
        <taxon>Bacillati</taxon>
        <taxon>Actinomycetota</taxon>
        <taxon>Rubrobacteria</taxon>
        <taxon>Rubrobacterales</taxon>
        <taxon>Rubrobacteraceae</taxon>
        <taxon>environmental samples</taxon>
    </lineage>
</organism>
<dbReference type="GO" id="GO:0004642">
    <property type="term" value="F:phosphoribosylformylglycinamidine synthase activity"/>
    <property type="evidence" value="ECO:0007669"/>
    <property type="project" value="UniProtKB-EC"/>
</dbReference>
<reference evidence="2" key="1">
    <citation type="submission" date="2020-02" db="EMBL/GenBank/DDBJ databases">
        <authorList>
            <person name="Meier V. D."/>
        </authorList>
    </citation>
    <scope>NUCLEOTIDE SEQUENCE</scope>
    <source>
        <strain evidence="2">AVDCRST_MAG58</strain>
    </source>
</reference>
<proteinExistence type="predicted"/>
<evidence type="ECO:0000256" key="1">
    <source>
        <dbReference type="SAM" id="MobiDB-lite"/>
    </source>
</evidence>
<dbReference type="EC" id="6.3.5.3" evidence="2"/>
<feature type="non-terminal residue" evidence="2">
    <location>
        <position position="74"/>
    </location>
</feature>
<sequence length="74" mass="8357">EDPGPRPPEGRHPRSAGRGCEECASRSRFRRSSHGPRRKARRDGGRERGRGRCHVPTPPLQSDDRRVRVGGHRV</sequence>
<protein>
    <submittedName>
        <fullName evidence="2">Phosphoribosylformylglycinamidine synthase, PurS subunit</fullName>
        <ecNumber evidence="2">6.3.5.3</ecNumber>
    </submittedName>
</protein>